<evidence type="ECO:0000313" key="3">
    <source>
        <dbReference type="Proteomes" id="UP001589858"/>
    </source>
</evidence>
<evidence type="ECO:0000313" key="2">
    <source>
        <dbReference type="EMBL" id="MFC0686671.1"/>
    </source>
</evidence>
<sequence>MATTIPNPSVSPAAPSGAAEESLNSAVLDFARDVVAQSAEIFRAYRETGTITANGTVGFIERIPGEDKIVTVNLPHPFDRSIHSNAPLNFSVTGLDGTAFKGRANARYLKVFNQNPTITSLSHVHSPNLGAWAQTHRTLPISYVPVQRFHLARELPVYIDRRQDEQDFINEKLAENPFTPAIIEANGGATVWGWKGLRDLAEFILLLEEGADIQIRAQALGGARTYGPGVLRQQWKMSKRYDEARGLGLLPVTDLD</sequence>
<gene>
    <name evidence="2" type="ORF">ACFFF8_18965</name>
</gene>
<dbReference type="Gene3D" id="3.40.225.10">
    <property type="entry name" value="Class II aldolase/adducin N-terminal domain"/>
    <property type="match status" value="1"/>
</dbReference>
<dbReference type="InterPro" id="IPR001303">
    <property type="entry name" value="Aldolase_II/adducin_N"/>
</dbReference>
<protein>
    <submittedName>
        <fullName evidence="2">Class II aldolase/adducin family protein</fullName>
    </submittedName>
</protein>
<accession>A0ABV6SCH4</accession>
<dbReference type="Proteomes" id="UP001589858">
    <property type="component" value="Unassembled WGS sequence"/>
</dbReference>
<proteinExistence type="predicted"/>
<dbReference type="RefSeq" id="WP_267218475.1">
    <property type="nucleotide sequence ID" value="NZ_JAPCWC010000001.1"/>
</dbReference>
<name>A0ABV6SCH4_9SPHN</name>
<dbReference type="Pfam" id="PF00596">
    <property type="entry name" value="Aldolase_II"/>
    <property type="match status" value="1"/>
</dbReference>
<dbReference type="EMBL" id="JBHLTM010000075">
    <property type="protein sequence ID" value="MFC0686671.1"/>
    <property type="molecule type" value="Genomic_DNA"/>
</dbReference>
<organism evidence="2 3">
    <name type="scientific">Novosphingobium clariflavum</name>
    <dbReference type="NCBI Taxonomy" id="2029884"/>
    <lineage>
        <taxon>Bacteria</taxon>
        <taxon>Pseudomonadati</taxon>
        <taxon>Pseudomonadota</taxon>
        <taxon>Alphaproteobacteria</taxon>
        <taxon>Sphingomonadales</taxon>
        <taxon>Sphingomonadaceae</taxon>
        <taxon>Novosphingobium</taxon>
    </lineage>
</organism>
<feature type="domain" description="Class II aldolase/adducin N-terminal" evidence="1">
    <location>
        <begin position="90"/>
        <end position="215"/>
    </location>
</feature>
<dbReference type="InterPro" id="IPR036409">
    <property type="entry name" value="Aldolase_II/adducin_N_sf"/>
</dbReference>
<reference evidence="2 3" key="1">
    <citation type="submission" date="2024-09" db="EMBL/GenBank/DDBJ databases">
        <authorList>
            <person name="Sun Q."/>
            <person name="Mori K."/>
        </authorList>
    </citation>
    <scope>NUCLEOTIDE SEQUENCE [LARGE SCALE GENOMIC DNA]</scope>
    <source>
        <strain evidence="2 3">CICC 11035S</strain>
    </source>
</reference>
<comment type="caution">
    <text evidence="2">The sequence shown here is derived from an EMBL/GenBank/DDBJ whole genome shotgun (WGS) entry which is preliminary data.</text>
</comment>
<keyword evidence="3" id="KW-1185">Reference proteome</keyword>
<evidence type="ECO:0000259" key="1">
    <source>
        <dbReference type="Pfam" id="PF00596"/>
    </source>
</evidence>
<dbReference type="SUPFAM" id="SSF53639">
    <property type="entry name" value="AraD/HMP-PK domain-like"/>
    <property type="match status" value="1"/>
</dbReference>